<dbReference type="EMBL" id="AEPE02000005">
    <property type="protein sequence ID" value="EFZ36437.1"/>
    <property type="molecule type" value="Genomic_DNA"/>
</dbReference>
<gene>
    <name evidence="1" type="ORF">HMPREF0663_11350</name>
</gene>
<comment type="caution">
    <text evidence="1">The sequence shown here is derived from an EMBL/GenBank/DDBJ whole genome shotgun (WGS) entry which is preliminary data.</text>
</comment>
<evidence type="ECO:0000313" key="1">
    <source>
        <dbReference type="EMBL" id="EFZ36437.1"/>
    </source>
</evidence>
<organism evidence="1 2">
    <name type="scientific">Hoylesella oralis ATCC 33269</name>
    <dbReference type="NCBI Taxonomy" id="873533"/>
    <lineage>
        <taxon>Bacteria</taxon>
        <taxon>Pseudomonadati</taxon>
        <taxon>Bacteroidota</taxon>
        <taxon>Bacteroidia</taxon>
        <taxon>Bacteroidales</taxon>
        <taxon>Prevotellaceae</taxon>
        <taxon>Hoylesella</taxon>
    </lineage>
</organism>
<protein>
    <submittedName>
        <fullName evidence="1">Uncharacterized protein</fullName>
    </submittedName>
</protein>
<dbReference type="Proteomes" id="UP000005580">
    <property type="component" value="Unassembled WGS sequence"/>
</dbReference>
<keyword evidence="2" id="KW-1185">Reference proteome</keyword>
<evidence type="ECO:0000313" key="2">
    <source>
        <dbReference type="Proteomes" id="UP000005580"/>
    </source>
</evidence>
<reference evidence="1" key="1">
    <citation type="submission" date="2011-01" db="EMBL/GenBank/DDBJ databases">
        <authorList>
            <person name="Muzny D."/>
            <person name="Qin X."/>
            <person name="Buhay C."/>
            <person name="Dugan-Rocha S."/>
            <person name="Ding Y."/>
            <person name="Chen G."/>
            <person name="Hawes A."/>
            <person name="Holder M."/>
            <person name="Jhangiani S."/>
            <person name="Johnson A."/>
            <person name="Khan Z."/>
            <person name="Li Z."/>
            <person name="Liu W."/>
            <person name="Liu X."/>
            <person name="Perez L."/>
            <person name="Shen H."/>
            <person name="Wang Q."/>
            <person name="Watt J."/>
            <person name="Xi L."/>
            <person name="Xin Y."/>
            <person name="Zhou J."/>
            <person name="Deng J."/>
            <person name="Jiang H."/>
            <person name="Liu Y."/>
            <person name="Qu J."/>
            <person name="Song X.-Z."/>
            <person name="Zhang L."/>
            <person name="Villasana D."/>
            <person name="Johnson A."/>
            <person name="Liu J."/>
            <person name="Liyanage D."/>
            <person name="Lorensuhewa L."/>
            <person name="Robinson T."/>
            <person name="Song A."/>
            <person name="Song B.-B."/>
            <person name="Dinh H."/>
            <person name="Thornton R."/>
            <person name="Coyle M."/>
            <person name="Francisco L."/>
            <person name="Jackson L."/>
            <person name="Javaid M."/>
            <person name="Korchina V."/>
            <person name="Kovar C."/>
            <person name="Mata R."/>
            <person name="Mathew T."/>
            <person name="Ngo R."/>
            <person name="Nguyen L."/>
            <person name="Nguyen N."/>
            <person name="Okwuonu G."/>
            <person name="Ongeri F."/>
            <person name="Pham C."/>
            <person name="Simmons D."/>
            <person name="Wilczek-Boney K."/>
            <person name="Hale W."/>
            <person name="Jakkamsetti A."/>
            <person name="Pham P."/>
            <person name="Ruth R."/>
            <person name="San Lucas F."/>
            <person name="Warren J."/>
            <person name="Zhang J."/>
            <person name="Zhao Z."/>
            <person name="Zhou C."/>
            <person name="Zhu D."/>
            <person name="Lee S."/>
            <person name="Bess C."/>
            <person name="Blankenburg K."/>
            <person name="Forbes L."/>
            <person name="Fu Q."/>
            <person name="Gubbala S."/>
            <person name="Hirani K."/>
            <person name="Jayaseelan J.C."/>
            <person name="Lara F."/>
            <person name="Munidasa M."/>
            <person name="Palculict T."/>
            <person name="Patil S."/>
            <person name="Pu L.-L."/>
            <person name="Saada N."/>
            <person name="Tang L."/>
            <person name="Weissenberger G."/>
            <person name="Zhu Y."/>
            <person name="Hemphill L."/>
            <person name="Shang Y."/>
            <person name="Youmans B."/>
            <person name="Ayvaz T."/>
            <person name="Ross M."/>
            <person name="Santibanez J."/>
            <person name="Aqrawi P."/>
            <person name="Gross S."/>
            <person name="Joshi V."/>
            <person name="Fowler G."/>
            <person name="Nazareth L."/>
            <person name="Reid J."/>
            <person name="Worley K."/>
            <person name="Petrosino J."/>
            <person name="Highlander S."/>
            <person name="Gibbs R."/>
        </authorList>
    </citation>
    <scope>NUCLEOTIDE SEQUENCE [LARGE SCALE GENOMIC DNA]</scope>
    <source>
        <strain evidence="1">ATCC 33269</strain>
    </source>
</reference>
<sequence>MPTGNTSSVYRRQAAQKPLFRLNHIKNILPKNGEKKKIAKKIRSTNILYSNCLLCKKGCHLKKAEPAKILPYIGMEKSYNLSTPMASAPKTRLRNNKLSRSAMNLTVL</sequence>
<accession>E7RQ99</accession>
<dbReference type="HOGENOM" id="CLU_2194583_0_0_10"/>
<proteinExistence type="predicted"/>
<dbReference type="STRING" id="28134.SAMN05444288_1922"/>
<name>E7RQ99_9BACT</name>
<dbReference type="AlphaFoldDB" id="E7RQ99"/>